<accession>A0A544TAN4</accession>
<evidence type="ECO:0000313" key="2">
    <source>
        <dbReference type="Proteomes" id="UP000317316"/>
    </source>
</evidence>
<dbReference type="OrthoDB" id="9964681at2"/>
<dbReference type="AlphaFoldDB" id="A0A544TAN4"/>
<protein>
    <submittedName>
        <fullName evidence="1">Uncharacterized protein</fullName>
    </submittedName>
</protein>
<organism evidence="1 2">
    <name type="scientific">Psychrobacillus lasiicapitis</name>
    <dbReference type="NCBI Taxonomy" id="1636719"/>
    <lineage>
        <taxon>Bacteria</taxon>
        <taxon>Bacillati</taxon>
        <taxon>Bacillota</taxon>
        <taxon>Bacilli</taxon>
        <taxon>Bacillales</taxon>
        <taxon>Bacillaceae</taxon>
        <taxon>Psychrobacillus</taxon>
    </lineage>
</organism>
<evidence type="ECO:0000313" key="1">
    <source>
        <dbReference type="EMBL" id="TQR14446.1"/>
    </source>
</evidence>
<reference evidence="1 2" key="1">
    <citation type="submission" date="2019-05" db="EMBL/GenBank/DDBJ databases">
        <title>Psychrobacillus vulpis sp. nov., a new species isolated from feces of a red fox that inhabits in The Tablas de Daimiel Natural Park, Albacete, Spain.</title>
        <authorList>
            <person name="Rodriguez M."/>
            <person name="Reina J.C."/>
            <person name="Bejar V."/>
            <person name="Llamas I."/>
        </authorList>
    </citation>
    <scope>NUCLEOTIDE SEQUENCE [LARGE SCALE GENOMIC DNA]</scope>
    <source>
        <strain evidence="1 2">NEAU-3TGS17</strain>
    </source>
</reference>
<dbReference type="RefSeq" id="WP_142538429.1">
    <property type="nucleotide sequence ID" value="NZ_BMIE01000003.1"/>
</dbReference>
<comment type="caution">
    <text evidence="1">The sequence shown here is derived from an EMBL/GenBank/DDBJ whole genome shotgun (WGS) entry which is preliminary data.</text>
</comment>
<dbReference type="Proteomes" id="UP000317316">
    <property type="component" value="Unassembled WGS sequence"/>
</dbReference>
<proteinExistence type="predicted"/>
<gene>
    <name evidence="1" type="ORF">FG382_08300</name>
</gene>
<dbReference type="EMBL" id="VDGH01000004">
    <property type="protein sequence ID" value="TQR14446.1"/>
    <property type="molecule type" value="Genomic_DNA"/>
</dbReference>
<sequence length="80" mass="9314">MDGFVIYLSSESYRSSSNDYGYWTGKVFRGEDVTYPGYEDDKTHNNVKVYTSKKRAENMAKKLENRCTYVFTATVEKVED</sequence>
<name>A0A544TAN4_9BACI</name>
<keyword evidence="2" id="KW-1185">Reference proteome</keyword>